<dbReference type="EMBL" id="CAJOAY010002044">
    <property type="protein sequence ID" value="CAF3914822.1"/>
    <property type="molecule type" value="Genomic_DNA"/>
</dbReference>
<proteinExistence type="predicted"/>
<protein>
    <submittedName>
        <fullName evidence="2">Uncharacterized protein</fullName>
    </submittedName>
</protein>
<dbReference type="AlphaFoldDB" id="A0A819INI8"/>
<dbReference type="EMBL" id="CAJNON010001150">
    <property type="protein sequence ID" value="CAF1434061.1"/>
    <property type="molecule type" value="Genomic_DNA"/>
</dbReference>
<evidence type="ECO:0000313" key="3">
    <source>
        <dbReference type="Proteomes" id="UP000663881"/>
    </source>
</evidence>
<reference evidence="2" key="1">
    <citation type="submission" date="2021-02" db="EMBL/GenBank/DDBJ databases">
        <authorList>
            <person name="Nowell W R."/>
        </authorList>
    </citation>
    <scope>NUCLEOTIDE SEQUENCE</scope>
</reference>
<evidence type="ECO:0000313" key="1">
    <source>
        <dbReference type="EMBL" id="CAF1434061.1"/>
    </source>
</evidence>
<name>A0A819INI8_9BILA</name>
<dbReference type="Proteomes" id="UP000663891">
    <property type="component" value="Unassembled WGS sequence"/>
</dbReference>
<comment type="caution">
    <text evidence="2">The sequence shown here is derived from an EMBL/GenBank/DDBJ whole genome shotgun (WGS) entry which is preliminary data.</text>
</comment>
<accession>A0A819INI8</accession>
<organism evidence="2 3">
    <name type="scientific">Adineta steineri</name>
    <dbReference type="NCBI Taxonomy" id="433720"/>
    <lineage>
        <taxon>Eukaryota</taxon>
        <taxon>Metazoa</taxon>
        <taxon>Spiralia</taxon>
        <taxon>Gnathifera</taxon>
        <taxon>Rotifera</taxon>
        <taxon>Eurotatoria</taxon>
        <taxon>Bdelloidea</taxon>
        <taxon>Adinetida</taxon>
        <taxon>Adinetidae</taxon>
        <taxon>Adineta</taxon>
    </lineage>
</organism>
<evidence type="ECO:0000313" key="2">
    <source>
        <dbReference type="EMBL" id="CAF3914822.1"/>
    </source>
</evidence>
<sequence>MDSVQGFWSSGYLVQNGKRSGHCGERRWIQGDSITMIIDCQLRSIYLKNKRNYWFQDILINTQLCSLPSKFMTIIKRCRLRLINNSS</sequence>
<gene>
    <name evidence="2" type="ORF">OKA104_LOCUS24927</name>
    <name evidence="1" type="ORF">VCS650_LOCUS38482</name>
</gene>
<dbReference type="Proteomes" id="UP000663881">
    <property type="component" value="Unassembled WGS sequence"/>
</dbReference>